<evidence type="ECO:0000256" key="2">
    <source>
        <dbReference type="ARBA" id="ARBA00022690"/>
    </source>
</evidence>
<keyword evidence="2" id="KW-0646">Protease inhibitor</keyword>
<comment type="similarity">
    <text evidence="1">Belongs to the protease inhibitor I13 (potato type I serine protease inhibitor) family.</text>
</comment>
<keyword evidence="3" id="KW-0722">Serine protease inhibitor</keyword>
<dbReference type="SUPFAM" id="SSF54654">
    <property type="entry name" value="CI-2 family of serine protease inhibitors"/>
    <property type="match status" value="1"/>
</dbReference>
<dbReference type="GO" id="GO:0004867">
    <property type="term" value="F:serine-type endopeptidase inhibitor activity"/>
    <property type="evidence" value="ECO:0007669"/>
    <property type="project" value="UniProtKB-KW"/>
</dbReference>
<organism evidence="5 6">
    <name type="scientific">Spirodela intermedia</name>
    <name type="common">Intermediate duckweed</name>
    <dbReference type="NCBI Taxonomy" id="51605"/>
    <lineage>
        <taxon>Eukaryota</taxon>
        <taxon>Viridiplantae</taxon>
        <taxon>Streptophyta</taxon>
        <taxon>Embryophyta</taxon>
        <taxon>Tracheophyta</taxon>
        <taxon>Spermatophyta</taxon>
        <taxon>Magnoliopsida</taxon>
        <taxon>Liliopsida</taxon>
        <taxon>Araceae</taxon>
        <taxon>Lemnoideae</taxon>
        <taxon>Spirodela</taxon>
    </lineage>
</organism>
<dbReference type="GO" id="GO:0009611">
    <property type="term" value="P:response to wounding"/>
    <property type="evidence" value="ECO:0007669"/>
    <property type="project" value="InterPro"/>
</dbReference>
<proteinExistence type="inferred from homology"/>
<evidence type="ECO:0000313" key="4">
    <source>
        <dbReference type="EMBL" id="CAA2619226.1"/>
    </source>
</evidence>
<dbReference type="Proteomes" id="UP000663760">
    <property type="component" value="Chromosome 4"/>
</dbReference>
<dbReference type="EMBL" id="LR746267">
    <property type="protein sequence ID" value="CAA7395238.1"/>
    <property type="molecule type" value="Genomic_DNA"/>
</dbReference>
<dbReference type="AlphaFoldDB" id="A0A7I8KDR7"/>
<protein>
    <submittedName>
        <fullName evidence="5">Uncharacterized protein</fullName>
    </submittedName>
</protein>
<dbReference type="PANTHER" id="PTHR33091:SF73">
    <property type="entry name" value="INHIBITOR OF TRYPSIN AND HAGEMAN FACTOR-LIKE"/>
    <property type="match status" value="1"/>
</dbReference>
<evidence type="ECO:0000313" key="5">
    <source>
        <dbReference type="EMBL" id="CAA7395238.1"/>
    </source>
</evidence>
<dbReference type="OrthoDB" id="599354at2759"/>
<sequence length="73" mass="8135">MAETRTTYQGKSSWPELVGQEGRTAAAIIEKENPLVDPIVVKVRTGVREDLRNDRVWVWVDDSGIVAETPKIG</sequence>
<dbReference type="InterPro" id="IPR000864">
    <property type="entry name" value="Prot_inh_pot1"/>
</dbReference>
<gene>
    <name evidence="4" type="ORF">SI7747_04005393</name>
    <name evidence="5" type="ORF">SI8410_04005899</name>
</gene>
<dbReference type="EMBL" id="LR743591">
    <property type="protein sequence ID" value="CAA2619226.1"/>
    <property type="molecule type" value="Genomic_DNA"/>
</dbReference>
<name>A0A7I8KDR7_SPIIN</name>
<dbReference type="InterPro" id="IPR036354">
    <property type="entry name" value="Prot_inh_pot1_sf"/>
</dbReference>
<dbReference type="PANTHER" id="PTHR33091">
    <property type="entry name" value="PROTEIN, PUTATIVE, EXPRESSED-RELATED"/>
    <property type="match status" value="1"/>
</dbReference>
<evidence type="ECO:0000256" key="3">
    <source>
        <dbReference type="ARBA" id="ARBA00022900"/>
    </source>
</evidence>
<accession>A0A7I8KDR7</accession>
<evidence type="ECO:0000256" key="1">
    <source>
        <dbReference type="ARBA" id="ARBA00008210"/>
    </source>
</evidence>
<dbReference type="Gene3D" id="3.30.10.10">
    <property type="entry name" value="Trypsin Inhibitor V, subunit A"/>
    <property type="match status" value="1"/>
</dbReference>
<keyword evidence="6" id="KW-1185">Reference proteome</keyword>
<reference evidence="5" key="1">
    <citation type="submission" date="2020-02" db="EMBL/GenBank/DDBJ databases">
        <authorList>
            <person name="Scholz U."/>
            <person name="Mascher M."/>
            <person name="Fiebig A."/>
        </authorList>
    </citation>
    <scope>NUCLEOTIDE SEQUENCE</scope>
</reference>
<dbReference type="Pfam" id="PF00280">
    <property type="entry name" value="potato_inhibit"/>
    <property type="match status" value="1"/>
</dbReference>
<evidence type="ECO:0000313" key="6">
    <source>
        <dbReference type="Proteomes" id="UP000663760"/>
    </source>
</evidence>
<dbReference type="PROSITE" id="PS00285">
    <property type="entry name" value="POTATO_INHIBITOR"/>
    <property type="match status" value="1"/>
</dbReference>